<dbReference type="GO" id="GO:0007018">
    <property type="term" value="P:microtubule-based movement"/>
    <property type="evidence" value="ECO:0007669"/>
    <property type="project" value="InterPro"/>
</dbReference>
<proteinExistence type="inferred from homology"/>
<dbReference type="Proteomes" id="UP000335636">
    <property type="component" value="Unassembled WGS sequence"/>
</dbReference>
<evidence type="ECO:0000313" key="4">
    <source>
        <dbReference type="Proteomes" id="UP000335636"/>
    </source>
</evidence>
<accession>A0A5E4AP78</accession>
<dbReference type="EMBL" id="CABDUW010000113">
    <property type="protein sequence ID" value="VTJ58955.1"/>
    <property type="molecule type" value="Genomic_DNA"/>
</dbReference>
<dbReference type="Gene3D" id="3.40.50.300">
    <property type="entry name" value="P-loop containing nucleotide triphosphate hydrolases"/>
    <property type="match status" value="1"/>
</dbReference>
<organism evidence="3 4">
    <name type="scientific">Marmota monax</name>
    <name type="common">Woodchuck</name>
    <dbReference type="NCBI Taxonomy" id="9995"/>
    <lineage>
        <taxon>Eukaryota</taxon>
        <taxon>Metazoa</taxon>
        <taxon>Chordata</taxon>
        <taxon>Craniata</taxon>
        <taxon>Vertebrata</taxon>
        <taxon>Euteleostomi</taxon>
        <taxon>Mammalia</taxon>
        <taxon>Eutheria</taxon>
        <taxon>Euarchontoglires</taxon>
        <taxon>Glires</taxon>
        <taxon>Rodentia</taxon>
        <taxon>Sciuromorpha</taxon>
        <taxon>Sciuridae</taxon>
        <taxon>Xerinae</taxon>
        <taxon>Marmotini</taxon>
        <taxon>Marmota</taxon>
    </lineage>
</organism>
<sequence length="66" mass="7310">IGTDGCGKQTCATLACYVAEHKLYRVPVSRNYAYTEFKEVLKKVFLQTGLEGNATVLMVSNLSLEH</sequence>
<dbReference type="InterPro" id="IPR026983">
    <property type="entry name" value="DHC"/>
</dbReference>
<dbReference type="InterPro" id="IPR024317">
    <property type="entry name" value="Dynein_heavy_chain_D4_dom"/>
</dbReference>
<reference evidence="3" key="1">
    <citation type="submission" date="2019-04" db="EMBL/GenBank/DDBJ databases">
        <authorList>
            <person name="Alioto T."/>
            <person name="Alioto T."/>
        </authorList>
    </citation>
    <scope>NUCLEOTIDE SEQUENCE [LARGE SCALE GENOMIC DNA]</scope>
</reference>
<name>A0A5E4AP78_MARMO</name>
<comment type="similarity">
    <text evidence="1">Belongs to the dynein heavy chain family.</text>
</comment>
<feature type="domain" description="Dynein heavy chain AAA module D4" evidence="2">
    <location>
        <begin position="1"/>
        <end position="61"/>
    </location>
</feature>
<dbReference type="GO" id="GO:0045505">
    <property type="term" value="F:dynein intermediate chain binding"/>
    <property type="evidence" value="ECO:0007669"/>
    <property type="project" value="InterPro"/>
</dbReference>
<dbReference type="Pfam" id="PF12780">
    <property type="entry name" value="AAA_8"/>
    <property type="match status" value="1"/>
</dbReference>
<dbReference type="PANTHER" id="PTHR22878">
    <property type="entry name" value="DYNEIN HEAVY CHAIN 6, AXONEMAL-LIKE-RELATED"/>
    <property type="match status" value="1"/>
</dbReference>
<comment type="caution">
    <text evidence="3">The sequence shown here is derived from an EMBL/GenBank/DDBJ whole genome shotgun (WGS) entry which is preliminary data.</text>
</comment>
<feature type="non-terminal residue" evidence="3">
    <location>
        <position position="66"/>
    </location>
</feature>
<dbReference type="GO" id="GO:0051959">
    <property type="term" value="F:dynein light intermediate chain binding"/>
    <property type="evidence" value="ECO:0007669"/>
    <property type="project" value="InterPro"/>
</dbReference>
<evidence type="ECO:0000259" key="2">
    <source>
        <dbReference type="Pfam" id="PF12780"/>
    </source>
</evidence>
<gene>
    <name evidence="3" type="ORF">MONAX_5E042434</name>
</gene>
<dbReference type="InterPro" id="IPR027417">
    <property type="entry name" value="P-loop_NTPase"/>
</dbReference>
<evidence type="ECO:0000313" key="3">
    <source>
        <dbReference type="EMBL" id="VTJ58955.1"/>
    </source>
</evidence>
<dbReference type="GO" id="GO:0030286">
    <property type="term" value="C:dynein complex"/>
    <property type="evidence" value="ECO:0007669"/>
    <property type="project" value="InterPro"/>
</dbReference>
<feature type="non-terminal residue" evidence="3">
    <location>
        <position position="1"/>
    </location>
</feature>
<dbReference type="AlphaFoldDB" id="A0A5E4AP78"/>
<protein>
    <recommendedName>
        <fullName evidence="2">Dynein heavy chain AAA module D4 domain-containing protein</fullName>
    </recommendedName>
</protein>
<evidence type="ECO:0000256" key="1">
    <source>
        <dbReference type="ARBA" id="ARBA00008887"/>
    </source>
</evidence>
<keyword evidence="4" id="KW-1185">Reference proteome</keyword>
<dbReference type="PANTHER" id="PTHR22878:SF64">
    <property type="entry name" value="DYNEIN AXONEMAL HEAVY CHAIN 14"/>
    <property type="match status" value="1"/>
</dbReference>